<dbReference type="RefSeq" id="XP_033600023.1">
    <property type="nucleotide sequence ID" value="XM_033745546.1"/>
</dbReference>
<name>A0A6A6W3Z3_9PEZI</name>
<keyword evidence="2" id="KW-1185">Reference proteome</keyword>
<evidence type="ECO:0000313" key="2">
    <source>
        <dbReference type="Proteomes" id="UP000799437"/>
    </source>
</evidence>
<accession>A0A6A6W3Z3</accession>
<proteinExistence type="predicted"/>
<organism evidence="1 2">
    <name type="scientific">Pseudovirgaria hyperparasitica</name>
    <dbReference type="NCBI Taxonomy" id="470096"/>
    <lineage>
        <taxon>Eukaryota</taxon>
        <taxon>Fungi</taxon>
        <taxon>Dikarya</taxon>
        <taxon>Ascomycota</taxon>
        <taxon>Pezizomycotina</taxon>
        <taxon>Dothideomycetes</taxon>
        <taxon>Dothideomycetes incertae sedis</taxon>
        <taxon>Acrospermales</taxon>
        <taxon>Acrospermaceae</taxon>
        <taxon>Pseudovirgaria</taxon>
    </lineage>
</organism>
<gene>
    <name evidence="1" type="ORF">EJ05DRAFT_486610</name>
</gene>
<dbReference type="OrthoDB" id="5429780at2759"/>
<sequence length="201" mass="22626">MSESPLTQEEEQVLVEDQILIPLPYPHQSRTKKGKVFAAFFSSLSSPDSSSIPPSASGTISVFYQSTSPNIGIEIPLVLHSPETIEYLGFEIRIAHELFSRWNHRHPRIGLLDFVYGHTASARGLKLDSANISDRDVLAQLGVQTWLQDTTLDKVASQVVDIHIVQFWLDDTLKTRYNSLRSMLHLLKSHAVLRLHESAQI</sequence>
<dbReference type="Proteomes" id="UP000799437">
    <property type="component" value="Unassembled WGS sequence"/>
</dbReference>
<dbReference type="AlphaFoldDB" id="A0A6A6W3Z3"/>
<evidence type="ECO:0000313" key="1">
    <source>
        <dbReference type="EMBL" id="KAF2757572.1"/>
    </source>
</evidence>
<protein>
    <submittedName>
        <fullName evidence="1">Uncharacterized protein</fullName>
    </submittedName>
</protein>
<dbReference type="EMBL" id="ML996573">
    <property type="protein sequence ID" value="KAF2757572.1"/>
    <property type="molecule type" value="Genomic_DNA"/>
</dbReference>
<reference evidence="1" key="1">
    <citation type="journal article" date="2020" name="Stud. Mycol.">
        <title>101 Dothideomycetes genomes: a test case for predicting lifestyles and emergence of pathogens.</title>
        <authorList>
            <person name="Haridas S."/>
            <person name="Albert R."/>
            <person name="Binder M."/>
            <person name="Bloem J."/>
            <person name="Labutti K."/>
            <person name="Salamov A."/>
            <person name="Andreopoulos B."/>
            <person name="Baker S."/>
            <person name="Barry K."/>
            <person name="Bills G."/>
            <person name="Bluhm B."/>
            <person name="Cannon C."/>
            <person name="Castanera R."/>
            <person name="Culley D."/>
            <person name="Daum C."/>
            <person name="Ezra D."/>
            <person name="Gonzalez J."/>
            <person name="Henrissat B."/>
            <person name="Kuo A."/>
            <person name="Liang C."/>
            <person name="Lipzen A."/>
            <person name="Lutzoni F."/>
            <person name="Magnuson J."/>
            <person name="Mondo S."/>
            <person name="Nolan M."/>
            <person name="Ohm R."/>
            <person name="Pangilinan J."/>
            <person name="Park H.-J."/>
            <person name="Ramirez L."/>
            <person name="Alfaro M."/>
            <person name="Sun H."/>
            <person name="Tritt A."/>
            <person name="Yoshinaga Y."/>
            <person name="Zwiers L.-H."/>
            <person name="Turgeon B."/>
            <person name="Goodwin S."/>
            <person name="Spatafora J."/>
            <person name="Crous P."/>
            <person name="Grigoriev I."/>
        </authorList>
    </citation>
    <scope>NUCLEOTIDE SEQUENCE</scope>
    <source>
        <strain evidence="1">CBS 121739</strain>
    </source>
</reference>
<dbReference type="GeneID" id="54486600"/>